<accession>A0A6C0DG58</accession>
<reference evidence="1" key="1">
    <citation type="journal article" date="2020" name="Nature">
        <title>Giant virus diversity and host interactions through global metagenomics.</title>
        <authorList>
            <person name="Schulz F."/>
            <person name="Roux S."/>
            <person name="Paez-Espino D."/>
            <person name="Jungbluth S."/>
            <person name="Walsh D.A."/>
            <person name="Denef V.J."/>
            <person name="McMahon K.D."/>
            <person name="Konstantinidis K.T."/>
            <person name="Eloe-Fadrosh E.A."/>
            <person name="Kyrpides N.C."/>
            <person name="Woyke T."/>
        </authorList>
    </citation>
    <scope>NUCLEOTIDE SEQUENCE</scope>
    <source>
        <strain evidence="1">GVMAG-M-3300023174-144</strain>
    </source>
</reference>
<sequence length="37" mass="4158">MGVADNNNKRMFSADETNCNNFSATILFSQSLDMRTL</sequence>
<proteinExistence type="predicted"/>
<evidence type="ECO:0000313" key="1">
    <source>
        <dbReference type="EMBL" id="QHT15290.1"/>
    </source>
</evidence>
<organism evidence="1">
    <name type="scientific">viral metagenome</name>
    <dbReference type="NCBI Taxonomy" id="1070528"/>
    <lineage>
        <taxon>unclassified sequences</taxon>
        <taxon>metagenomes</taxon>
        <taxon>organismal metagenomes</taxon>
    </lineage>
</organism>
<dbReference type="AlphaFoldDB" id="A0A6C0DG58"/>
<dbReference type="EMBL" id="MN739604">
    <property type="protein sequence ID" value="QHT15290.1"/>
    <property type="molecule type" value="Genomic_DNA"/>
</dbReference>
<name>A0A6C0DG58_9ZZZZ</name>
<protein>
    <submittedName>
        <fullName evidence="1">Uncharacterized protein</fullName>
    </submittedName>
</protein>